<evidence type="ECO:0000256" key="13">
    <source>
        <dbReference type="ARBA" id="ARBA00023211"/>
    </source>
</evidence>
<keyword evidence="11 14" id="KW-1133">Transmembrane helix</keyword>
<feature type="transmembrane region" description="Helical" evidence="14">
    <location>
        <begin position="216"/>
        <end position="233"/>
    </location>
</feature>
<dbReference type="Pfam" id="PF21436">
    <property type="entry name" value="STT3-PglB_core"/>
    <property type="match status" value="1"/>
</dbReference>
<keyword evidence="8 14" id="KW-0812">Transmembrane</keyword>
<evidence type="ECO:0000256" key="7">
    <source>
        <dbReference type="ARBA" id="ARBA00022679"/>
    </source>
</evidence>
<dbReference type="GO" id="GO:0004576">
    <property type="term" value="F:oligosaccharyl transferase activity"/>
    <property type="evidence" value="ECO:0007669"/>
    <property type="project" value="InterPro"/>
</dbReference>
<feature type="transmembrane region" description="Helical" evidence="14">
    <location>
        <begin position="333"/>
        <end position="349"/>
    </location>
</feature>
<feature type="transmembrane region" description="Helical" evidence="14">
    <location>
        <begin position="240"/>
        <end position="260"/>
    </location>
</feature>
<organism evidence="17 18">
    <name type="scientific">Desulforhopalus singaporensis</name>
    <dbReference type="NCBI Taxonomy" id="91360"/>
    <lineage>
        <taxon>Bacteria</taxon>
        <taxon>Pseudomonadati</taxon>
        <taxon>Thermodesulfobacteriota</taxon>
        <taxon>Desulfobulbia</taxon>
        <taxon>Desulfobulbales</taxon>
        <taxon>Desulfocapsaceae</taxon>
        <taxon>Desulforhopalus</taxon>
    </lineage>
</organism>
<comment type="cofactor">
    <cofactor evidence="2">
        <name>Mg(2+)</name>
        <dbReference type="ChEBI" id="CHEBI:18420"/>
    </cofactor>
</comment>
<feature type="transmembrane region" description="Helical" evidence="14">
    <location>
        <begin position="139"/>
        <end position="157"/>
    </location>
</feature>
<dbReference type="PANTHER" id="PTHR13872:SF1">
    <property type="entry name" value="DOLICHYL-DIPHOSPHOOLIGOSACCHARIDE--PROTEIN GLYCOSYLTRANSFERASE SUBUNIT STT3B"/>
    <property type="match status" value="1"/>
</dbReference>
<name>A0A1H0QRW8_9BACT</name>
<dbReference type="InterPro" id="IPR003674">
    <property type="entry name" value="Oligo_trans_STT3"/>
</dbReference>
<evidence type="ECO:0000256" key="14">
    <source>
        <dbReference type="SAM" id="Phobius"/>
    </source>
</evidence>
<dbReference type="Proteomes" id="UP000199073">
    <property type="component" value="Unassembled WGS sequence"/>
</dbReference>
<evidence type="ECO:0000259" key="15">
    <source>
        <dbReference type="Pfam" id="PF02516"/>
    </source>
</evidence>
<dbReference type="Pfam" id="PF02516">
    <property type="entry name" value="STT3"/>
    <property type="match status" value="1"/>
</dbReference>
<feature type="transmembrane region" description="Helical" evidence="14">
    <location>
        <begin position="169"/>
        <end position="186"/>
    </location>
</feature>
<dbReference type="EMBL" id="FNJI01000012">
    <property type="protein sequence ID" value="SDP19456.1"/>
    <property type="molecule type" value="Genomic_DNA"/>
</dbReference>
<keyword evidence="9" id="KW-0479">Metal-binding</keyword>
<evidence type="ECO:0000256" key="9">
    <source>
        <dbReference type="ARBA" id="ARBA00022723"/>
    </source>
</evidence>
<evidence type="ECO:0000256" key="4">
    <source>
        <dbReference type="ARBA" id="ARBA00004922"/>
    </source>
</evidence>
<evidence type="ECO:0000256" key="8">
    <source>
        <dbReference type="ARBA" id="ARBA00022692"/>
    </source>
</evidence>
<evidence type="ECO:0000256" key="5">
    <source>
        <dbReference type="ARBA" id="ARBA00010810"/>
    </source>
</evidence>
<keyword evidence="13" id="KW-0464">Manganese</keyword>
<dbReference type="Gene3D" id="3.40.1380.40">
    <property type="match status" value="1"/>
</dbReference>
<evidence type="ECO:0000256" key="6">
    <source>
        <dbReference type="ARBA" id="ARBA00022676"/>
    </source>
</evidence>
<dbReference type="PANTHER" id="PTHR13872">
    <property type="entry name" value="DOLICHYL-DIPHOSPHOOLIGOSACCHARIDE--PROTEIN GLYCOSYLTRANSFERASE SUBUNIT"/>
    <property type="match status" value="1"/>
</dbReference>
<evidence type="ECO:0000313" key="17">
    <source>
        <dbReference type="EMBL" id="SDP19456.1"/>
    </source>
</evidence>
<comment type="similarity">
    <text evidence="5">Belongs to the STT3 family.</text>
</comment>
<feature type="domain" description="Oligosaccharyl transferase STT3 N-terminal" evidence="15">
    <location>
        <begin position="48"/>
        <end position="388"/>
    </location>
</feature>
<keyword evidence="18" id="KW-1185">Reference proteome</keyword>
<keyword evidence="10" id="KW-0460">Magnesium</keyword>
<evidence type="ECO:0000256" key="11">
    <source>
        <dbReference type="ARBA" id="ARBA00022989"/>
    </source>
</evidence>
<proteinExistence type="inferred from homology"/>
<dbReference type="GO" id="GO:0046872">
    <property type="term" value="F:metal ion binding"/>
    <property type="evidence" value="ECO:0007669"/>
    <property type="project" value="UniProtKB-KW"/>
</dbReference>
<evidence type="ECO:0000256" key="10">
    <source>
        <dbReference type="ARBA" id="ARBA00022842"/>
    </source>
</evidence>
<evidence type="ECO:0000256" key="12">
    <source>
        <dbReference type="ARBA" id="ARBA00023136"/>
    </source>
</evidence>
<evidence type="ECO:0008006" key="19">
    <source>
        <dbReference type="Google" id="ProtNLM"/>
    </source>
</evidence>
<evidence type="ECO:0000256" key="3">
    <source>
        <dbReference type="ARBA" id="ARBA00004127"/>
    </source>
</evidence>
<feature type="transmembrane region" description="Helical" evidence="14">
    <location>
        <begin position="14"/>
        <end position="32"/>
    </location>
</feature>
<feature type="transmembrane region" description="Helical" evidence="14">
    <location>
        <begin position="193"/>
        <end position="210"/>
    </location>
</feature>
<feature type="transmembrane region" description="Helical" evidence="14">
    <location>
        <begin position="112"/>
        <end position="132"/>
    </location>
</feature>
<gene>
    <name evidence="17" type="ORF">SAMN05660330_02072</name>
</gene>
<evidence type="ECO:0000313" key="18">
    <source>
        <dbReference type="Proteomes" id="UP000199073"/>
    </source>
</evidence>
<evidence type="ECO:0000256" key="1">
    <source>
        <dbReference type="ARBA" id="ARBA00001936"/>
    </source>
</evidence>
<dbReference type="STRING" id="91360.SAMN05660330_02072"/>
<feature type="domain" description="STT3/PglB/AglB core" evidence="16">
    <location>
        <begin position="426"/>
        <end position="572"/>
    </location>
</feature>
<keyword evidence="6" id="KW-0328">Glycosyltransferase</keyword>
<accession>A0A1H0QRW8</accession>
<dbReference type="RefSeq" id="WP_092222503.1">
    <property type="nucleotide sequence ID" value="NZ_FNJI01000012.1"/>
</dbReference>
<evidence type="ECO:0000259" key="16">
    <source>
        <dbReference type="Pfam" id="PF21436"/>
    </source>
</evidence>
<keyword evidence="7" id="KW-0808">Transferase</keyword>
<sequence>MINIKNSLIRSTNIAPVIALSVILCVAFLIRIEPISYWNTEKEIFFSNDEPVLANVDGYYYLQLAKEIKNDTYSPIDVKRAYPEHSKRNSIPSLLSVTISLFSSIFDTSLNWIGIWLPVMFGLCIFLPVLLFSNKLGGYLTAIGSISFVLFSPYYMYRTRLGWLDTDCLNVFFPLMAAYLSMCFGLHKDRFNYLYLLFFLFTITLFYWWWDTSPAAVSVLCLSPLALTFIFHYRPGKHEYLCLLGTFLILIIFLVAFWGLDKAIDTLKVGVDQLTYISGKEGTLFPNIGSSIQEQQNNSFLKTLLIISPSYLCLTLAIIGAILLFFKQTHKSLYLIPLFIIGCLSFFFAKRFTIFLTPILALGFGYFFQQVHHIIKVKYISYMILIPSIILFCWSSIKTSPPPKNIFNAQIINGMQKIADLTPDDAVIWSWWDEGHPLVYWSNRATLSDGMIHGGARSYFTAFPLATNDHRLAANFMSFYAARGVHGINQFVKASGLSFQKAMEELKHILQKGPDYGKQYLSTLQLLPHSEYFDLLKDIRFYYPDDSPPIYLFLDSRILKTFRWIYWLGSWNTIDQSGDKTLPMIKTKDVQFTRDNTPTKRGLYLDVQNGFIRIDNILDDITPIKKITNLSSANVYIFDHQHVDFNSATDKINFSTQIQNIINTDEKFSNIGEYEVVLDMRKKELILVDGNLAGSMLYQLSTYKNCIFSSYFEPINIDSDFFLVWKVNSDKYSTTNKLENHASRSDLSEINVHISY</sequence>
<comment type="subcellular location">
    <subcellularLocation>
        <location evidence="3">Endomembrane system</location>
        <topology evidence="3">Multi-pass membrane protein</topology>
    </subcellularLocation>
</comment>
<dbReference type="InterPro" id="IPR048307">
    <property type="entry name" value="STT3_N"/>
</dbReference>
<dbReference type="InterPro" id="IPR048999">
    <property type="entry name" value="STT3-PglB_core"/>
</dbReference>
<dbReference type="AlphaFoldDB" id="A0A1H0QRW8"/>
<dbReference type="OrthoDB" id="9796223at2"/>
<feature type="transmembrane region" description="Helical" evidence="14">
    <location>
        <begin position="304"/>
        <end position="326"/>
    </location>
</feature>
<comment type="pathway">
    <text evidence="4">Protein modification; protein glycosylation.</text>
</comment>
<evidence type="ECO:0000256" key="2">
    <source>
        <dbReference type="ARBA" id="ARBA00001946"/>
    </source>
</evidence>
<reference evidence="17 18" key="1">
    <citation type="submission" date="2016-10" db="EMBL/GenBank/DDBJ databases">
        <authorList>
            <person name="de Groot N.N."/>
        </authorList>
    </citation>
    <scope>NUCLEOTIDE SEQUENCE [LARGE SCALE GENOMIC DNA]</scope>
    <source>
        <strain evidence="17 18">DSM 12130</strain>
    </source>
</reference>
<keyword evidence="12 14" id="KW-0472">Membrane</keyword>
<comment type="cofactor">
    <cofactor evidence="1">
        <name>Mn(2+)</name>
        <dbReference type="ChEBI" id="CHEBI:29035"/>
    </cofactor>
</comment>
<dbReference type="GO" id="GO:0012505">
    <property type="term" value="C:endomembrane system"/>
    <property type="evidence" value="ECO:0007669"/>
    <property type="project" value="UniProtKB-SubCell"/>
</dbReference>
<protein>
    <recommendedName>
        <fullName evidence="19">Dolichyl-diphosphooligosaccharide--protein glycosyltransferase</fullName>
    </recommendedName>
</protein>
<dbReference type="GO" id="GO:0016020">
    <property type="term" value="C:membrane"/>
    <property type="evidence" value="ECO:0007669"/>
    <property type="project" value="InterPro"/>
</dbReference>